<feature type="domain" description="Flavodoxin-like" evidence="3">
    <location>
        <begin position="88"/>
        <end position="237"/>
    </location>
</feature>
<protein>
    <submittedName>
        <fullName evidence="4">Putative flavodoxin</fullName>
    </submittedName>
</protein>
<dbReference type="InterPro" id="IPR008254">
    <property type="entry name" value="Flavodoxin/NO_synth"/>
</dbReference>
<dbReference type="EMBL" id="HE576794">
    <property type="protein sequence ID" value="CCC74033.1"/>
    <property type="molecule type" value="Genomic_DNA"/>
</dbReference>
<feature type="region of interest" description="Disordered" evidence="1">
    <location>
        <begin position="31"/>
        <end position="51"/>
    </location>
</feature>
<feature type="signal peptide" evidence="2">
    <location>
        <begin position="1"/>
        <end position="21"/>
    </location>
</feature>
<dbReference type="Pfam" id="PF12682">
    <property type="entry name" value="Flavodoxin_4"/>
    <property type="match status" value="1"/>
</dbReference>
<dbReference type="AlphaFoldDB" id="G0VRZ3"/>
<dbReference type="Proteomes" id="UP000010111">
    <property type="component" value="Chromosome"/>
</dbReference>
<reference evidence="4 5" key="1">
    <citation type="journal article" date="2011" name="J. Bacteriol.">
        <title>Genome Sequence of the Ruminal Bacterium Megasphaera elsdenii.</title>
        <authorList>
            <person name="Marx H."/>
            <person name="Graf A.B."/>
            <person name="Tatto N."/>
            <person name="Thallinger G.G."/>
            <person name="Mattanovich D."/>
            <person name="Sauer M."/>
        </authorList>
    </citation>
    <scope>NUCLEOTIDE SEQUENCE [LARGE SCALE GENOMIC DNA]</scope>
    <source>
        <strain evidence="4 5">DSM 20460</strain>
    </source>
</reference>
<accession>G0VRZ3</accession>
<gene>
    <name evidence="4" type="ORF">MELS_1814</name>
</gene>
<dbReference type="STRING" id="1064535.MELS_1814"/>
<dbReference type="GeneID" id="97492632"/>
<dbReference type="GO" id="GO:0010181">
    <property type="term" value="F:FMN binding"/>
    <property type="evidence" value="ECO:0007669"/>
    <property type="project" value="InterPro"/>
</dbReference>
<evidence type="ECO:0000313" key="4">
    <source>
        <dbReference type="EMBL" id="CCC74033.1"/>
    </source>
</evidence>
<dbReference type="PROSITE" id="PS51257">
    <property type="entry name" value="PROKAR_LIPOPROTEIN"/>
    <property type="match status" value="1"/>
</dbReference>
<evidence type="ECO:0000313" key="5">
    <source>
        <dbReference type="Proteomes" id="UP000010111"/>
    </source>
</evidence>
<proteinExistence type="predicted"/>
<evidence type="ECO:0000256" key="1">
    <source>
        <dbReference type="SAM" id="MobiDB-lite"/>
    </source>
</evidence>
<dbReference type="PANTHER" id="PTHR39201">
    <property type="entry name" value="EXPORTED PROTEIN-RELATED"/>
    <property type="match status" value="1"/>
</dbReference>
<name>G0VRZ3_MEGEL</name>
<evidence type="ECO:0000259" key="3">
    <source>
        <dbReference type="Pfam" id="PF12682"/>
    </source>
</evidence>
<dbReference type="RefSeq" id="WP_014016760.1">
    <property type="nucleotide sequence ID" value="NC_015873.1"/>
</dbReference>
<sequence>MKLVKIMRVVFLGAAMFLLTACGETGTSVQSTSENTASAPASGVYVPNQTGKPMSEDIKDELESKHKQEAAAIKTIQEEPKGSHKGQRILIAYFTWGGRSGEVAHMIQDKIGGDLYEIKRDPDYSRDYSTVLKESAQEVDENVHPQLAGTQPDLSQYDVIVLGYPCWWFTAPMTIPSFLEGKDLAGKLIVPYMCSYSSPFEVTLPALAAAAPGARLFTGLTLDKDTDYSVIDPWLDKAGLL</sequence>
<evidence type="ECO:0000256" key="2">
    <source>
        <dbReference type="SAM" id="SignalP"/>
    </source>
</evidence>
<organism evidence="4 5">
    <name type="scientific">Megasphaera elsdenii DSM 20460</name>
    <dbReference type="NCBI Taxonomy" id="1064535"/>
    <lineage>
        <taxon>Bacteria</taxon>
        <taxon>Bacillati</taxon>
        <taxon>Bacillota</taxon>
        <taxon>Negativicutes</taxon>
        <taxon>Veillonellales</taxon>
        <taxon>Veillonellaceae</taxon>
        <taxon>Megasphaera</taxon>
    </lineage>
</organism>
<dbReference type="HOGENOM" id="CLU_068890_0_1_9"/>
<dbReference type="InterPro" id="IPR029039">
    <property type="entry name" value="Flavoprotein-like_sf"/>
</dbReference>
<feature type="chain" id="PRO_5039288517" evidence="2">
    <location>
        <begin position="22"/>
        <end position="241"/>
    </location>
</feature>
<dbReference type="PANTHER" id="PTHR39201:SF1">
    <property type="entry name" value="FLAVODOXIN-LIKE DOMAIN-CONTAINING PROTEIN"/>
    <property type="match status" value="1"/>
</dbReference>
<dbReference type="SUPFAM" id="SSF52218">
    <property type="entry name" value="Flavoproteins"/>
    <property type="match status" value="1"/>
</dbReference>
<dbReference type="eggNOG" id="COG0716">
    <property type="taxonomic scope" value="Bacteria"/>
</dbReference>
<dbReference type="GO" id="GO:0016651">
    <property type="term" value="F:oxidoreductase activity, acting on NAD(P)H"/>
    <property type="evidence" value="ECO:0007669"/>
    <property type="project" value="UniProtKB-ARBA"/>
</dbReference>
<keyword evidence="2" id="KW-0732">Signal</keyword>
<dbReference type="Gene3D" id="3.40.50.360">
    <property type="match status" value="1"/>
</dbReference>
<dbReference type="KEGG" id="med:MELS_1814"/>
<keyword evidence="5" id="KW-1185">Reference proteome</keyword>